<protein>
    <recommendedName>
        <fullName evidence="5">TIR domain-containing protein</fullName>
    </recommendedName>
</protein>
<feature type="repeat" description="WD" evidence="3">
    <location>
        <begin position="578"/>
        <end position="609"/>
    </location>
</feature>
<dbReference type="PANTHER" id="PTHR19848:SF8">
    <property type="entry name" value="F-BOX AND WD REPEAT DOMAIN CONTAINING 7"/>
    <property type="match status" value="1"/>
</dbReference>
<reference evidence="7" key="1">
    <citation type="journal article" date="2019" name="Int. J. Syst. Evol. Microbiol.">
        <title>The Global Catalogue of Microorganisms (GCM) 10K type strain sequencing project: providing services to taxonomists for standard genome sequencing and annotation.</title>
        <authorList>
            <consortium name="The Broad Institute Genomics Platform"/>
            <consortium name="The Broad Institute Genome Sequencing Center for Infectious Disease"/>
            <person name="Wu L."/>
            <person name="Ma J."/>
        </authorList>
    </citation>
    <scope>NUCLEOTIDE SEQUENCE [LARGE SCALE GENOMIC DNA]</scope>
    <source>
        <strain evidence="7">JCM 15089</strain>
    </source>
</reference>
<dbReference type="InterPro" id="IPR001680">
    <property type="entry name" value="WD40_rpt"/>
</dbReference>
<keyword evidence="1 3" id="KW-0853">WD repeat</keyword>
<evidence type="ECO:0000259" key="5">
    <source>
        <dbReference type="PROSITE" id="PS50104"/>
    </source>
</evidence>
<evidence type="ECO:0000256" key="4">
    <source>
        <dbReference type="SAM" id="Phobius"/>
    </source>
</evidence>
<sequence length="967" mass="103236">MAGKNEKSAFKYAAYICYSHKDEEIAAWLHRCLERYSIPGGVAPGYGKRALWGRRLGRIFRDREELPAGQPLAPKLFEALAASEALIVLCSPNAAASLYVNDEIAEFRRLGKGRIIPVIVEGDPPGCYPPALEAAGENLNADLRSGRDGRENGAIKIIAGMLGVNPDDLVHRERRAQRQRLALAGLGMTVFAGMAVAAGWFWQQSEANTQKANNALNRFVAIAAESAVKHGDPLLAMRYALAGMKLAPANGPEYHDVLLSALDATHESRVLEGHTGSVNSVVFSHDGRRIATGSADGTLRIWDVKSGSQTHVLATSRTNIVESVVFSLDGAQVAAGNSDGFIRVWNVATGKLIREFFTGRSSISTISFSPDGSRIVSGGLDHNIQIWDWRTGIPAAMSLVGHKFHINAVIYSPDGSRIFSASDDKTIRIWNSTNGKQIGLILDEGVARSLTVSPDGSRVVTGDGDNVIRIWDAKTGRKIGPPLEGHTGVVGSVAYSPDGSQIVSAGWDGTIRIWNAHTGKQIGDALAGHTSTVRSVGYSPDGRTIVSGSWDSTVRLWDARIDKQISATLLEGTSFSCFAFSVDGSRIVSGDFNAGIRIWDTKTGHQVGAPFIGHTDEISSVAISPDAQRLASGSRINPVGMFVGRLDATVRIWDVRTRSQVGSPLTALKGGARSIAFSRDGNLIASGSGMDWSGAGTGSRDASIVIWNAHTGKQIGSSLSGHDEEVSSVAFSTDGRYLVSGDIDNAIRIWDVRSGKQIGAPLTGHTSPVESVAFSPDGSRVVSGSGDNTVRLWDARTGKQVGAPLTGHTAAVSTVAFSTDGSRIVSGGWDNTIRIWDTRTGKQIGEPLKGHADAVVTVVFLPNDHRIVSADYSGRILHWDSSLYVKDWAQAATEACNIVLGSGGRRFSAAEIQNDPLLQAEWPDPTRDVCEGIPGVPPLPGAKPKLSAPQRWLDQLRTYLSFLNKAN</sequence>
<dbReference type="Gene3D" id="3.40.50.10140">
    <property type="entry name" value="Toll/interleukin-1 receptor homology (TIR) domain"/>
    <property type="match status" value="1"/>
</dbReference>
<feature type="transmembrane region" description="Helical" evidence="4">
    <location>
        <begin position="181"/>
        <end position="202"/>
    </location>
</feature>
<feature type="repeat" description="WD" evidence="3">
    <location>
        <begin position="762"/>
        <end position="803"/>
    </location>
</feature>
<evidence type="ECO:0000256" key="3">
    <source>
        <dbReference type="PROSITE-ProRule" id="PRU00221"/>
    </source>
</evidence>
<dbReference type="Proteomes" id="UP001499951">
    <property type="component" value="Unassembled WGS sequence"/>
</dbReference>
<dbReference type="PROSITE" id="PS50082">
    <property type="entry name" value="WD_REPEATS_2"/>
    <property type="match status" value="13"/>
</dbReference>
<feature type="repeat" description="WD" evidence="3">
    <location>
        <begin position="399"/>
        <end position="440"/>
    </location>
</feature>
<dbReference type="Pfam" id="PF13676">
    <property type="entry name" value="TIR_2"/>
    <property type="match status" value="1"/>
</dbReference>
<dbReference type="SUPFAM" id="SSF50978">
    <property type="entry name" value="WD40 repeat-like"/>
    <property type="match status" value="1"/>
</dbReference>
<dbReference type="PROSITE" id="PS00678">
    <property type="entry name" value="WD_REPEATS_1"/>
    <property type="match status" value="8"/>
</dbReference>
<dbReference type="InterPro" id="IPR036322">
    <property type="entry name" value="WD40_repeat_dom_sf"/>
</dbReference>
<feature type="repeat" description="WD" evidence="3">
    <location>
        <begin position="314"/>
        <end position="355"/>
    </location>
</feature>
<feature type="repeat" description="WD" evidence="3">
    <location>
        <begin position="526"/>
        <end position="567"/>
    </location>
</feature>
<accession>A0ABP3Q5N7</accession>
<proteinExistence type="predicted"/>
<feature type="repeat" description="WD" evidence="3">
    <location>
        <begin position="611"/>
        <end position="663"/>
    </location>
</feature>
<evidence type="ECO:0000313" key="6">
    <source>
        <dbReference type="EMBL" id="GAA0583645.1"/>
    </source>
</evidence>
<dbReference type="SMART" id="SM00320">
    <property type="entry name" value="WD40"/>
    <property type="match status" value="14"/>
</dbReference>
<keyword evidence="4" id="KW-1133">Transmembrane helix</keyword>
<evidence type="ECO:0000313" key="7">
    <source>
        <dbReference type="Proteomes" id="UP001499951"/>
    </source>
</evidence>
<dbReference type="PANTHER" id="PTHR19848">
    <property type="entry name" value="WD40 REPEAT PROTEIN"/>
    <property type="match status" value="1"/>
</dbReference>
<feature type="domain" description="TIR" evidence="5">
    <location>
        <begin position="10"/>
        <end position="161"/>
    </location>
</feature>
<feature type="repeat" description="WD" evidence="3">
    <location>
        <begin position="719"/>
        <end position="760"/>
    </location>
</feature>
<dbReference type="SUPFAM" id="SSF52200">
    <property type="entry name" value="Toll/Interleukin receptor TIR domain"/>
    <property type="match status" value="1"/>
</dbReference>
<dbReference type="InterPro" id="IPR020472">
    <property type="entry name" value="WD40_PAC1"/>
</dbReference>
<dbReference type="CDD" id="cd00200">
    <property type="entry name" value="WD40"/>
    <property type="match status" value="2"/>
</dbReference>
<dbReference type="PROSITE" id="PS50104">
    <property type="entry name" value="TIR"/>
    <property type="match status" value="1"/>
</dbReference>
<keyword evidence="4" id="KW-0472">Membrane</keyword>
<dbReference type="RefSeq" id="WP_166937112.1">
    <property type="nucleotide sequence ID" value="NZ_BAAADD010000010.1"/>
</dbReference>
<feature type="repeat" description="WD" evidence="3">
    <location>
        <begin position="271"/>
        <end position="312"/>
    </location>
</feature>
<dbReference type="PROSITE" id="PS50294">
    <property type="entry name" value="WD_REPEATS_REGION"/>
    <property type="match status" value="11"/>
</dbReference>
<dbReference type="SUPFAM" id="SSF50998">
    <property type="entry name" value="Quinoprotein alcohol dehydrogenase-like"/>
    <property type="match status" value="1"/>
</dbReference>
<gene>
    <name evidence="6" type="ORF">GCM10008942_35730</name>
</gene>
<feature type="repeat" description="WD" evidence="3">
    <location>
        <begin position="483"/>
        <end position="524"/>
    </location>
</feature>
<dbReference type="EMBL" id="BAAADD010000010">
    <property type="protein sequence ID" value="GAA0583645.1"/>
    <property type="molecule type" value="Genomic_DNA"/>
</dbReference>
<comment type="caution">
    <text evidence="6">The sequence shown here is derived from an EMBL/GenBank/DDBJ whole genome shotgun (WGS) entry which is preliminary data.</text>
</comment>
<dbReference type="InterPro" id="IPR019775">
    <property type="entry name" value="WD40_repeat_CS"/>
</dbReference>
<keyword evidence="2" id="KW-0677">Repeat</keyword>
<keyword evidence="7" id="KW-1185">Reference proteome</keyword>
<evidence type="ECO:0000256" key="1">
    <source>
        <dbReference type="ARBA" id="ARBA00022574"/>
    </source>
</evidence>
<feature type="repeat" description="WD" evidence="3">
    <location>
        <begin position="848"/>
        <end position="880"/>
    </location>
</feature>
<feature type="repeat" description="WD" evidence="3">
    <location>
        <begin position="356"/>
        <end position="397"/>
    </location>
</feature>
<dbReference type="InterPro" id="IPR035897">
    <property type="entry name" value="Toll_tir_struct_dom_sf"/>
</dbReference>
<name>A0ABP3Q5N7_9PROT</name>
<keyword evidence="4" id="KW-0812">Transmembrane</keyword>
<feature type="repeat" description="WD" evidence="3">
    <location>
        <begin position="805"/>
        <end position="846"/>
    </location>
</feature>
<dbReference type="Pfam" id="PF00400">
    <property type="entry name" value="WD40"/>
    <property type="match status" value="14"/>
</dbReference>
<feature type="repeat" description="WD" evidence="3">
    <location>
        <begin position="440"/>
        <end position="481"/>
    </location>
</feature>
<evidence type="ECO:0000256" key="2">
    <source>
        <dbReference type="ARBA" id="ARBA00022737"/>
    </source>
</evidence>
<dbReference type="InterPro" id="IPR015943">
    <property type="entry name" value="WD40/YVTN_repeat-like_dom_sf"/>
</dbReference>
<dbReference type="InterPro" id="IPR000157">
    <property type="entry name" value="TIR_dom"/>
</dbReference>
<dbReference type="Gene3D" id="2.130.10.10">
    <property type="entry name" value="YVTN repeat-like/Quinoprotein amine dehydrogenase"/>
    <property type="match status" value="5"/>
</dbReference>
<organism evidence="6 7">
    <name type="scientific">Rhizomicrobium electricum</name>
    <dbReference type="NCBI Taxonomy" id="480070"/>
    <lineage>
        <taxon>Bacteria</taxon>
        <taxon>Pseudomonadati</taxon>
        <taxon>Pseudomonadota</taxon>
        <taxon>Alphaproteobacteria</taxon>
        <taxon>Micropepsales</taxon>
        <taxon>Micropepsaceae</taxon>
        <taxon>Rhizomicrobium</taxon>
    </lineage>
</organism>
<dbReference type="PRINTS" id="PR00320">
    <property type="entry name" value="GPROTEINBRPT"/>
</dbReference>
<dbReference type="InterPro" id="IPR011047">
    <property type="entry name" value="Quinoprotein_ADH-like_sf"/>
</dbReference>